<dbReference type="SUPFAM" id="SSF53850">
    <property type="entry name" value="Periplasmic binding protein-like II"/>
    <property type="match status" value="1"/>
</dbReference>
<dbReference type="PROSITE" id="PS50931">
    <property type="entry name" value="HTH_LYSR"/>
    <property type="match status" value="1"/>
</dbReference>
<sequence length="296" mass="33058">MDLKQLECFVRVAEFGSFTRAAAVLNLSQSAVSRQVRQLEVELAEHLLLRNGRNVSLTDAGQRFFDHGKGILRQVQVAREELRDQRGSLSGKVVIGLPPNISRRHTVNLVSAFRERFPHCILGIKEGLSHSMREWLLLGRLDFALLFNPSQSSQLQYEHVHAEPLMLIASADSHLPGEVPMNALPDYPLITPSEPHSIRRLIEAEASRQSLALDIGLEIDSIPALLELIHRGMGYGVLFQSALARRLDSLEGFKAAPIIEPMIQTHLFIATAQQRPLSRLAEQAMAMVREICTPEC</sequence>
<name>A0A7D5H7X6_9PSED</name>
<keyword evidence="4" id="KW-0804">Transcription</keyword>
<feature type="domain" description="HTH lysR-type" evidence="5">
    <location>
        <begin position="1"/>
        <end position="58"/>
    </location>
</feature>
<reference evidence="6 7" key="1">
    <citation type="submission" date="2020-06" db="EMBL/GenBank/DDBJ databases">
        <title>Pseudomonas eucalypticola sp. nov., an endophyte of Eucalyptus dunnii leaves with biocontrol ability of eucalyptus leaf blight.</title>
        <authorList>
            <person name="Liu Y."/>
            <person name="Song Z."/>
            <person name="Zeng H."/>
            <person name="Lu M."/>
            <person name="Wang X."/>
            <person name="Lian X."/>
            <person name="Zhang Q."/>
        </authorList>
    </citation>
    <scope>NUCLEOTIDE SEQUENCE [LARGE SCALE GENOMIC DNA]</scope>
    <source>
        <strain evidence="6 7">NP-1</strain>
    </source>
</reference>
<dbReference type="InterPro" id="IPR005119">
    <property type="entry name" value="LysR_subst-bd"/>
</dbReference>
<dbReference type="FunFam" id="1.10.10.10:FF:000001">
    <property type="entry name" value="LysR family transcriptional regulator"/>
    <property type="match status" value="1"/>
</dbReference>
<dbReference type="GO" id="GO:0003700">
    <property type="term" value="F:DNA-binding transcription factor activity"/>
    <property type="evidence" value="ECO:0007669"/>
    <property type="project" value="InterPro"/>
</dbReference>
<dbReference type="Pfam" id="PF00126">
    <property type="entry name" value="HTH_1"/>
    <property type="match status" value="1"/>
</dbReference>
<dbReference type="InterPro" id="IPR036388">
    <property type="entry name" value="WH-like_DNA-bd_sf"/>
</dbReference>
<dbReference type="Gene3D" id="3.40.190.290">
    <property type="match status" value="1"/>
</dbReference>
<protein>
    <submittedName>
        <fullName evidence="6">LysR family transcriptional regulator</fullName>
    </submittedName>
</protein>
<dbReference type="InterPro" id="IPR050950">
    <property type="entry name" value="HTH-type_LysR_regulators"/>
</dbReference>
<evidence type="ECO:0000313" key="6">
    <source>
        <dbReference type="EMBL" id="QKZ05344.1"/>
    </source>
</evidence>
<proteinExistence type="inferred from homology"/>
<evidence type="ECO:0000256" key="3">
    <source>
        <dbReference type="ARBA" id="ARBA00023125"/>
    </source>
</evidence>
<gene>
    <name evidence="6" type="ORF">HWQ56_16720</name>
</gene>
<dbReference type="GO" id="GO:0005829">
    <property type="term" value="C:cytosol"/>
    <property type="evidence" value="ECO:0007669"/>
    <property type="project" value="TreeGrafter"/>
</dbReference>
<organism evidence="6 7">
    <name type="scientific">Pseudomonas eucalypticola</name>
    <dbReference type="NCBI Taxonomy" id="2599595"/>
    <lineage>
        <taxon>Bacteria</taxon>
        <taxon>Pseudomonadati</taxon>
        <taxon>Pseudomonadota</taxon>
        <taxon>Gammaproteobacteria</taxon>
        <taxon>Pseudomonadales</taxon>
        <taxon>Pseudomonadaceae</taxon>
        <taxon>Pseudomonas</taxon>
    </lineage>
</organism>
<dbReference type="Proteomes" id="UP000509568">
    <property type="component" value="Chromosome"/>
</dbReference>
<dbReference type="RefSeq" id="WP_176571214.1">
    <property type="nucleotide sequence ID" value="NZ_CP056030.1"/>
</dbReference>
<dbReference type="KEGG" id="pez:HWQ56_16720"/>
<evidence type="ECO:0000256" key="4">
    <source>
        <dbReference type="ARBA" id="ARBA00023163"/>
    </source>
</evidence>
<keyword evidence="2" id="KW-0805">Transcription regulation</keyword>
<evidence type="ECO:0000256" key="2">
    <source>
        <dbReference type="ARBA" id="ARBA00023015"/>
    </source>
</evidence>
<dbReference type="PRINTS" id="PR00039">
    <property type="entry name" value="HTHLYSR"/>
</dbReference>
<accession>A0A7D5H7X6</accession>
<dbReference type="InterPro" id="IPR036390">
    <property type="entry name" value="WH_DNA-bd_sf"/>
</dbReference>
<evidence type="ECO:0000313" key="7">
    <source>
        <dbReference type="Proteomes" id="UP000509568"/>
    </source>
</evidence>
<keyword evidence="3" id="KW-0238">DNA-binding</keyword>
<evidence type="ECO:0000259" key="5">
    <source>
        <dbReference type="PROSITE" id="PS50931"/>
    </source>
</evidence>
<evidence type="ECO:0000256" key="1">
    <source>
        <dbReference type="ARBA" id="ARBA00009437"/>
    </source>
</evidence>
<dbReference type="AlphaFoldDB" id="A0A7D5H7X6"/>
<dbReference type="GO" id="GO:0003677">
    <property type="term" value="F:DNA binding"/>
    <property type="evidence" value="ECO:0007669"/>
    <property type="project" value="UniProtKB-KW"/>
</dbReference>
<dbReference type="Pfam" id="PF03466">
    <property type="entry name" value="LysR_substrate"/>
    <property type="match status" value="1"/>
</dbReference>
<dbReference type="Gene3D" id="1.10.10.10">
    <property type="entry name" value="Winged helix-like DNA-binding domain superfamily/Winged helix DNA-binding domain"/>
    <property type="match status" value="1"/>
</dbReference>
<dbReference type="PANTHER" id="PTHR30419">
    <property type="entry name" value="HTH-TYPE TRANSCRIPTIONAL REGULATOR YBHD"/>
    <property type="match status" value="1"/>
</dbReference>
<comment type="similarity">
    <text evidence="1">Belongs to the LysR transcriptional regulatory family.</text>
</comment>
<dbReference type="SUPFAM" id="SSF46785">
    <property type="entry name" value="Winged helix' DNA-binding domain"/>
    <property type="match status" value="1"/>
</dbReference>
<keyword evidence="7" id="KW-1185">Reference proteome</keyword>
<dbReference type="InterPro" id="IPR000847">
    <property type="entry name" value="LysR_HTH_N"/>
</dbReference>
<dbReference type="EMBL" id="CP056030">
    <property type="protein sequence ID" value="QKZ05344.1"/>
    <property type="molecule type" value="Genomic_DNA"/>
</dbReference>